<name>A0A368NH67_9GAMM</name>
<comment type="caution">
    <text evidence="6">The sequence shown here is derived from an EMBL/GenBank/DDBJ whole genome shotgun (WGS) entry which is preliminary data.</text>
</comment>
<protein>
    <submittedName>
        <fullName evidence="6">TetR/AcrR family transcriptional regulator</fullName>
    </submittedName>
</protein>
<evidence type="ECO:0000313" key="7">
    <source>
        <dbReference type="Proteomes" id="UP000252558"/>
    </source>
</evidence>
<dbReference type="PANTHER" id="PTHR30055">
    <property type="entry name" value="HTH-TYPE TRANSCRIPTIONAL REGULATOR RUTR"/>
    <property type="match status" value="1"/>
</dbReference>
<keyword evidence="1" id="KW-0805">Transcription regulation</keyword>
<keyword evidence="3" id="KW-0804">Transcription</keyword>
<dbReference type="OrthoDB" id="5816932at2"/>
<reference evidence="6 7" key="1">
    <citation type="submission" date="2018-07" db="EMBL/GenBank/DDBJ databases">
        <title>Corallincola holothuriorum sp. nov., a new facultative anaerobe isolated from sea cucumber Apostichopus japonicus.</title>
        <authorList>
            <person name="Xia H."/>
        </authorList>
    </citation>
    <scope>NUCLEOTIDE SEQUENCE [LARGE SCALE GENOMIC DNA]</scope>
    <source>
        <strain evidence="6 7">C4</strain>
    </source>
</reference>
<proteinExistence type="predicted"/>
<evidence type="ECO:0000259" key="5">
    <source>
        <dbReference type="PROSITE" id="PS50977"/>
    </source>
</evidence>
<keyword evidence="7" id="KW-1185">Reference proteome</keyword>
<dbReference type="Gene3D" id="1.10.357.10">
    <property type="entry name" value="Tetracycline Repressor, domain 2"/>
    <property type="match status" value="1"/>
</dbReference>
<dbReference type="SUPFAM" id="SSF46689">
    <property type="entry name" value="Homeodomain-like"/>
    <property type="match status" value="1"/>
</dbReference>
<feature type="domain" description="HTH tetR-type" evidence="5">
    <location>
        <begin position="2"/>
        <end position="62"/>
    </location>
</feature>
<evidence type="ECO:0000313" key="6">
    <source>
        <dbReference type="EMBL" id="RCU49526.1"/>
    </source>
</evidence>
<dbReference type="InterPro" id="IPR050109">
    <property type="entry name" value="HTH-type_TetR-like_transc_reg"/>
</dbReference>
<evidence type="ECO:0000256" key="4">
    <source>
        <dbReference type="PROSITE-ProRule" id="PRU00335"/>
    </source>
</evidence>
<dbReference type="RefSeq" id="WP_114338522.1">
    <property type="nucleotide sequence ID" value="NZ_QPID01000006.1"/>
</dbReference>
<dbReference type="PRINTS" id="PR00455">
    <property type="entry name" value="HTHTETR"/>
</dbReference>
<keyword evidence="2 4" id="KW-0238">DNA-binding</keyword>
<gene>
    <name evidence="6" type="ORF">DU002_11450</name>
</gene>
<dbReference type="PANTHER" id="PTHR30055:SF234">
    <property type="entry name" value="HTH-TYPE TRANSCRIPTIONAL REGULATOR BETI"/>
    <property type="match status" value="1"/>
</dbReference>
<dbReference type="Proteomes" id="UP000252558">
    <property type="component" value="Unassembled WGS sequence"/>
</dbReference>
<dbReference type="GO" id="GO:0000976">
    <property type="term" value="F:transcription cis-regulatory region binding"/>
    <property type="evidence" value="ECO:0007669"/>
    <property type="project" value="TreeGrafter"/>
</dbReference>
<sequence>MPSTTQTILDAARDCFFRHGYSATNISMISRYAEISRVTIHKQFSNKEVLFREVCLRHHQEMQANLPSFKAQYKDTWSTLEAMLLDWAKPIFEEISDSVVLQDIVQAANKYCVDAMAAHIEVLSQFVGELLREGERTGQVDLSRCGLSELQLGSNLVLCAKGVFTTATTKQARETVSNMVKLYRAALT</sequence>
<dbReference type="Pfam" id="PF00440">
    <property type="entry name" value="TetR_N"/>
    <property type="match status" value="1"/>
</dbReference>
<feature type="DNA-binding region" description="H-T-H motif" evidence="4">
    <location>
        <begin position="25"/>
        <end position="44"/>
    </location>
</feature>
<evidence type="ECO:0000256" key="2">
    <source>
        <dbReference type="ARBA" id="ARBA00023125"/>
    </source>
</evidence>
<dbReference type="InterPro" id="IPR001647">
    <property type="entry name" value="HTH_TetR"/>
</dbReference>
<dbReference type="EMBL" id="QPID01000006">
    <property type="protein sequence ID" value="RCU49526.1"/>
    <property type="molecule type" value="Genomic_DNA"/>
</dbReference>
<evidence type="ECO:0000256" key="3">
    <source>
        <dbReference type="ARBA" id="ARBA00023163"/>
    </source>
</evidence>
<dbReference type="AlphaFoldDB" id="A0A368NH67"/>
<dbReference type="PROSITE" id="PS50977">
    <property type="entry name" value="HTH_TETR_2"/>
    <property type="match status" value="1"/>
</dbReference>
<dbReference type="InterPro" id="IPR009057">
    <property type="entry name" value="Homeodomain-like_sf"/>
</dbReference>
<organism evidence="6 7">
    <name type="scientific">Corallincola holothuriorum</name>
    <dbReference type="NCBI Taxonomy" id="2282215"/>
    <lineage>
        <taxon>Bacteria</taxon>
        <taxon>Pseudomonadati</taxon>
        <taxon>Pseudomonadota</taxon>
        <taxon>Gammaproteobacteria</taxon>
        <taxon>Alteromonadales</taxon>
        <taxon>Psychromonadaceae</taxon>
        <taxon>Corallincola</taxon>
    </lineage>
</organism>
<evidence type="ECO:0000256" key="1">
    <source>
        <dbReference type="ARBA" id="ARBA00023015"/>
    </source>
</evidence>
<dbReference type="GO" id="GO:0003700">
    <property type="term" value="F:DNA-binding transcription factor activity"/>
    <property type="evidence" value="ECO:0007669"/>
    <property type="project" value="TreeGrafter"/>
</dbReference>
<accession>A0A368NH67</accession>